<name>A0A969PNT5_9BACI</name>
<feature type="chain" id="PRO_5038778821" description="Lipoprotein" evidence="1">
    <location>
        <begin position="19"/>
        <end position="171"/>
    </location>
</feature>
<reference evidence="2 3" key="1">
    <citation type="submission" date="2020-03" db="EMBL/GenBank/DDBJ databases">
        <title>Assessment of the enzymatic potential of alkaline-tolerant lipase obtained from Bacillus luteus H11 (technogenic soil) for the bioremediation of saline soils contaminated with petroleum substances.</title>
        <authorList>
            <person name="Kalwasinska A."/>
        </authorList>
    </citation>
    <scope>NUCLEOTIDE SEQUENCE [LARGE SCALE GENOMIC DNA]</scope>
    <source>
        <strain evidence="2 3">H11</strain>
    </source>
</reference>
<dbReference type="EMBL" id="JAATHJ010000003">
    <property type="protein sequence ID" value="NJP36688.1"/>
    <property type="molecule type" value="Genomic_DNA"/>
</dbReference>
<sequence length="171" mass="19333">MKKMWTGIIMLLLLSACANDEAALSEADEGTNVSVLKPVQLNENWELQEVVQDDNLIVSVYEHAEKGTVELIQDQQIQGLDPAVLRDYLNDGNWTGDFHRPADGMPLAIHEYVGEWTSLPDPEERVQYTFVRQFDLFQTPADGLSYYQVIGQNVSESDVIEFVEALDRVQS</sequence>
<dbReference type="AlphaFoldDB" id="A0A969PNT5"/>
<accession>A0A969PNT5</accession>
<dbReference type="Proteomes" id="UP000752012">
    <property type="component" value="Unassembled WGS sequence"/>
</dbReference>
<gene>
    <name evidence="2" type="ORF">HCN83_03680</name>
</gene>
<dbReference type="RefSeq" id="WP_168004970.1">
    <property type="nucleotide sequence ID" value="NZ_JAATHJ010000003.1"/>
</dbReference>
<evidence type="ECO:0000256" key="1">
    <source>
        <dbReference type="SAM" id="SignalP"/>
    </source>
</evidence>
<protein>
    <recommendedName>
        <fullName evidence="4">Lipoprotein</fullName>
    </recommendedName>
</protein>
<evidence type="ECO:0008006" key="4">
    <source>
        <dbReference type="Google" id="ProtNLM"/>
    </source>
</evidence>
<comment type="caution">
    <text evidence="2">The sequence shown here is derived from an EMBL/GenBank/DDBJ whole genome shotgun (WGS) entry which is preliminary data.</text>
</comment>
<evidence type="ECO:0000313" key="2">
    <source>
        <dbReference type="EMBL" id="NJP36688.1"/>
    </source>
</evidence>
<evidence type="ECO:0000313" key="3">
    <source>
        <dbReference type="Proteomes" id="UP000752012"/>
    </source>
</evidence>
<keyword evidence="1" id="KW-0732">Signal</keyword>
<dbReference type="PROSITE" id="PS51257">
    <property type="entry name" value="PROKAR_LIPOPROTEIN"/>
    <property type="match status" value="1"/>
</dbReference>
<keyword evidence="3" id="KW-1185">Reference proteome</keyword>
<feature type="signal peptide" evidence="1">
    <location>
        <begin position="1"/>
        <end position="18"/>
    </location>
</feature>
<organism evidence="2 3">
    <name type="scientific">Alkalicoccus luteus</name>
    <dbReference type="NCBI Taxonomy" id="1237094"/>
    <lineage>
        <taxon>Bacteria</taxon>
        <taxon>Bacillati</taxon>
        <taxon>Bacillota</taxon>
        <taxon>Bacilli</taxon>
        <taxon>Bacillales</taxon>
        <taxon>Bacillaceae</taxon>
        <taxon>Alkalicoccus</taxon>
    </lineage>
</organism>
<proteinExistence type="predicted"/>